<keyword evidence="7 9" id="KW-0030">Aminoacyl-tRNA synthetase</keyword>
<feature type="domain" description="Methionyl/Valyl/Leucyl/Isoleucyl-tRNA synthetase anticodon-binding" evidence="12">
    <location>
        <begin position="657"/>
        <end position="779"/>
    </location>
</feature>
<dbReference type="InterPro" id="IPR014729">
    <property type="entry name" value="Rossmann-like_a/b/a_fold"/>
</dbReference>
<evidence type="ECO:0000313" key="14">
    <source>
        <dbReference type="EMBL" id="GGO77345.1"/>
    </source>
</evidence>
<evidence type="ECO:0000256" key="10">
    <source>
        <dbReference type="RuleBase" id="RU363035"/>
    </source>
</evidence>
<dbReference type="GO" id="GO:0006429">
    <property type="term" value="P:leucyl-tRNA aminoacylation"/>
    <property type="evidence" value="ECO:0007669"/>
    <property type="project" value="UniProtKB-UniRule"/>
</dbReference>
<dbReference type="InterPro" id="IPR013155">
    <property type="entry name" value="M/V/L/I-tRNA-synth_anticd-bd"/>
</dbReference>
<dbReference type="PRINTS" id="PR00985">
    <property type="entry name" value="TRNASYNTHLEU"/>
</dbReference>
<evidence type="ECO:0000256" key="1">
    <source>
        <dbReference type="ARBA" id="ARBA00005594"/>
    </source>
</evidence>
<dbReference type="Proteomes" id="UP000646523">
    <property type="component" value="Unassembled WGS sequence"/>
</dbReference>
<dbReference type="SUPFAM" id="SSF47323">
    <property type="entry name" value="Anticodon-binding domain of a subclass of class I aminoacyl-tRNA synthetases"/>
    <property type="match status" value="1"/>
</dbReference>
<evidence type="ECO:0000259" key="11">
    <source>
        <dbReference type="Pfam" id="PF00133"/>
    </source>
</evidence>
<dbReference type="Gene3D" id="1.10.730.10">
    <property type="entry name" value="Isoleucyl-tRNA Synthetase, Domain 1"/>
    <property type="match status" value="2"/>
</dbReference>
<feature type="domain" description="Aminoacyl-tRNA synthetase class Ia" evidence="11">
    <location>
        <begin position="12"/>
        <end position="210"/>
    </location>
</feature>
<dbReference type="FunFam" id="3.40.50.620:FF:000056">
    <property type="entry name" value="Leucine--tRNA ligase"/>
    <property type="match status" value="1"/>
</dbReference>
<evidence type="ECO:0000256" key="8">
    <source>
        <dbReference type="ARBA" id="ARBA00047469"/>
    </source>
</evidence>
<reference evidence="14" key="2">
    <citation type="submission" date="2020-09" db="EMBL/GenBank/DDBJ databases">
        <authorList>
            <person name="Sun Q."/>
            <person name="Zhou Y."/>
        </authorList>
    </citation>
    <scope>NUCLEOTIDE SEQUENCE</scope>
    <source>
        <strain evidence="14">CGMCC 4.7368</strain>
    </source>
</reference>
<dbReference type="GO" id="GO:0004823">
    <property type="term" value="F:leucine-tRNA ligase activity"/>
    <property type="evidence" value="ECO:0007669"/>
    <property type="project" value="UniProtKB-UniRule"/>
</dbReference>
<dbReference type="PROSITE" id="PS00178">
    <property type="entry name" value="AA_TRNA_LIGASE_I"/>
    <property type="match status" value="1"/>
</dbReference>
<evidence type="ECO:0000256" key="9">
    <source>
        <dbReference type="HAMAP-Rule" id="MF_00049"/>
    </source>
</evidence>
<keyword evidence="4 9" id="KW-0547">Nucleotide-binding</keyword>
<evidence type="ECO:0000256" key="6">
    <source>
        <dbReference type="ARBA" id="ARBA00022917"/>
    </source>
</evidence>
<dbReference type="InterPro" id="IPR002300">
    <property type="entry name" value="aa-tRNA-synth_Ia"/>
</dbReference>
<dbReference type="InterPro" id="IPR001412">
    <property type="entry name" value="aa-tRNA-synth_I_CS"/>
</dbReference>
<keyword evidence="3 9" id="KW-0436">Ligase</keyword>
<gene>
    <name evidence="9 14" type="primary">leuS</name>
    <name evidence="14" type="ORF">GCM10012289_56810</name>
</gene>
<evidence type="ECO:0000259" key="13">
    <source>
        <dbReference type="Pfam" id="PF13603"/>
    </source>
</evidence>
<sequence>MSEYDPQALQAKWQQRWEQLDPFRASEDAADTRERRYMLDMFSYPSGDLHMGHGEVFAIGDVFARYWFQKGYNVLHPIGWDSFGLPAENAAIKRNAHPAEWTYANIETQANSFRRYAISFDWSRRLHTSDPDYYRWNQWLFLRFFERGLAYRKGGLVNWCPNDQTVLANEQVVAGKCERCGADVIRRELTQWYFKITDYAERLLDDMAQLEGGWPERVLTMQRNWIGRSEGADVLFEIEGREEPVHVYTTRPDTLFGATFFVVAVDAALADEIVTDEHREAFEAYRAEVAKLSDIERLSTDKDKTGVFLGRYAINPVNGERIPVWAADYVLSDYGHGAIMAVPAHDQRDLDFAMKFGLPVKVVVHTGLADPGETGVATPGEGKLVNSGPLDGLTKTEAIAKIIDILEVEGRGTGAVNFRLRDWLLSRQRFWGTPIPIIHCVDCGEVPVPDDQLPVTLPDLRGEALAPKGVAPLAGASEWVNVECPKCGGPARRDTDTMDTFVDSSWYFLRYCSPGYTDGPFDVEQVRKWGPIDQYVGGVEHAVLHLLYSRFFTKVLHDMGMLDFTEPFLRLLNQGQVINGGKAMSKSLGNGVDLGQQIDAYGVDAVRLTMVFAGPPEDDIDWADVSPAASQKFLARALRVMDETAADPGVAFEGGDLELRKVTHRTIDEVTKLIESHRFNVAVARLMELTSAARKAIDSGPGAADPAVREAAETLAVMLSLVAPYTAEEGWERLGHQGSVALAGWPVAEPELLVQDSVTCVVQVAGKVRERLEVSPAISEDDLRALALGSEKVRSYLSGEPRKVIVRAPKLVNIVP</sequence>
<dbReference type="InterPro" id="IPR009008">
    <property type="entry name" value="Val/Leu/Ile-tRNA-synth_edit"/>
</dbReference>
<dbReference type="PANTHER" id="PTHR43740:SF2">
    <property type="entry name" value="LEUCINE--TRNA LIGASE, MITOCHONDRIAL"/>
    <property type="match status" value="1"/>
</dbReference>
<organism evidence="14 15">
    <name type="scientific">Nonomuraea cavernae</name>
    <dbReference type="NCBI Taxonomy" id="2045107"/>
    <lineage>
        <taxon>Bacteria</taxon>
        <taxon>Bacillati</taxon>
        <taxon>Actinomycetota</taxon>
        <taxon>Actinomycetes</taxon>
        <taxon>Streptosporangiales</taxon>
        <taxon>Streptosporangiaceae</taxon>
        <taxon>Nonomuraea</taxon>
    </lineage>
</organism>
<dbReference type="HAMAP" id="MF_00049_B">
    <property type="entry name" value="Leu_tRNA_synth_B"/>
    <property type="match status" value="1"/>
</dbReference>
<dbReference type="PANTHER" id="PTHR43740">
    <property type="entry name" value="LEUCYL-TRNA SYNTHETASE"/>
    <property type="match status" value="1"/>
</dbReference>
<feature type="domain" description="Leucyl-tRNA synthetase editing" evidence="13">
    <location>
        <begin position="223"/>
        <end position="406"/>
    </location>
</feature>
<reference evidence="14" key="1">
    <citation type="journal article" date="2014" name="Int. J. Syst. Evol. Microbiol.">
        <title>Complete genome sequence of Corynebacterium casei LMG S-19264T (=DSM 44701T), isolated from a smear-ripened cheese.</title>
        <authorList>
            <consortium name="US DOE Joint Genome Institute (JGI-PGF)"/>
            <person name="Walter F."/>
            <person name="Albersmeier A."/>
            <person name="Kalinowski J."/>
            <person name="Ruckert C."/>
        </authorList>
    </citation>
    <scope>NUCLEOTIDE SEQUENCE</scope>
    <source>
        <strain evidence="14">CGMCC 4.7368</strain>
    </source>
</reference>
<protein>
    <recommendedName>
        <fullName evidence="9">Leucine--tRNA ligase</fullName>
        <ecNumber evidence="9">6.1.1.4</ecNumber>
    </recommendedName>
    <alternativeName>
        <fullName evidence="9">Leucyl-tRNA synthetase</fullName>
        <shortName evidence="9">LeuRS</shortName>
    </alternativeName>
</protein>
<dbReference type="GO" id="GO:0005829">
    <property type="term" value="C:cytosol"/>
    <property type="evidence" value="ECO:0007669"/>
    <property type="project" value="TreeGrafter"/>
</dbReference>
<evidence type="ECO:0000256" key="4">
    <source>
        <dbReference type="ARBA" id="ARBA00022741"/>
    </source>
</evidence>
<dbReference type="Gene3D" id="3.90.740.10">
    <property type="entry name" value="Valyl/Leucyl/Isoleucyl-tRNA synthetase, editing domain"/>
    <property type="match status" value="1"/>
</dbReference>
<comment type="catalytic activity">
    <reaction evidence="8 9">
        <text>tRNA(Leu) + L-leucine + ATP = L-leucyl-tRNA(Leu) + AMP + diphosphate</text>
        <dbReference type="Rhea" id="RHEA:11688"/>
        <dbReference type="Rhea" id="RHEA-COMP:9613"/>
        <dbReference type="Rhea" id="RHEA-COMP:9622"/>
        <dbReference type="ChEBI" id="CHEBI:30616"/>
        <dbReference type="ChEBI" id="CHEBI:33019"/>
        <dbReference type="ChEBI" id="CHEBI:57427"/>
        <dbReference type="ChEBI" id="CHEBI:78442"/>
        <dbReference type="ChEBI" id="CHEBI:78494"/>
        <dbReference type="ChEBI" id="CHEBI:456215"/>
        <dbReference type="EC" id="6.1.1.4"/>
    </reaction>
</comment>
<comment type="caution">
    <text evidence="14">The sequence shown here is derived from an EMBL/GenBank/DDBJ whole genome shotgun (WGS) entry which is preliminary data.</text>
</comment>
<evidence type="ECO:0000313" key="15">
    <source>
        <dbReference type="Proteomes" id="UP000646523"/>
    </source>
</evidence>
<comment type="similarity">
    <text evidence="1 9 10">Belongs to the class-I aminoacyl-tRNA synthetase family.</text>
</comment>
<dbReference type="Pfam" id="PF08264">
    <property type="entry name" value="Anticodon_1"/>
    <property type="match status" value="1"/>
</dbReference>
<dbReference type="RefSeq" id="WP_189127249.1">
    <property type="nucleotide sequence ID" value="NZ_BMNH01000022.1"/>
</dbReference>
<feature type="binding site" evidence="9">
    <location>
        <position position="586"/>
    </location>
    <ligand>
        <name>ATP</name>
        <dbReference type="ChEBI" id="CHEBI:30616"/>
    </ligand>
</feature>
<dbReference type="EC" id="6.1.1.4" evidence="9"/>
<evidence type="ECO:0000259" key="12">
    <source>
        <dbReference type="Pfam" id="PF08264"/>
    </source>
</evidence>
<dbReference type="InterPro" id="IPR025709">
    <property type="entry name" value="Leu_tRNA-synth_edit"/>
</dbReference>
<keyword evidence="2 9" id="KW-0963">Cytoplasm</keyword>
<proteinExistence type="inferred from homology"/>
<name>A0A918DNW4_9ACTN</name>
<accession>A0A918DNW4</accession>
<dbReference type="SUPFAM" id="SSF50677">
    <property type="entry name" value="ValRS/IleRS/LeuRS editing domain"/>
    <property type="match status" value="1"/>
</dbReference>
<feature type="short sequence motif" description="'KMSKS' region" evidence="9">
    <location>
        <begin position="583"/>
        <end position="587"/>
    </location>
</feature>
<keyword evidence="6 9" id="KW-0648">Protein biosynthesis</keyword>
<keyword evidence="15" id="KW-1185">Reference proteome</keyword>
<feature type="domain" description="Aminoacyl-tRNA synthetase class Ia" evidence="11">
    <location>
        <begin position="421"/>
        <end position="621"/>
    </location>
</feature>
<feature type="short sequence motif" description="'HIGH' region" evidence="9">
    <location>
        <begin position="43"/>
        <end position="53"/>
    </location>
</feature>
<evidence type="ECO:0000256" key="2">
    <source>
        <dbReference type="ARBA" id="ARBA00022490"/>
    </source>
</evidence>
<dbReference type="InterPro" id="IPR009080">
    <property type="entry name" value="tRNAsynth_Ia_anticodon-bd"/>
</dbReference>
<dbReference type="Gene3D" id="3.40.50.620">
    <property type="entry name" value="HUPs"/>
    <property type="match status" value="2"/>
</dbReference>
<dbReference type="FunFam" id="3.40.50.620:FF:000003">
    <property type="entry name" value="Leucine--tRNA ligase"/>
    <property type="match status" value="1"/>
</dbReference>
<dbReference type="Pfam" id="PF13603">
    <property type="entry name" value="tRNA-synt_1_2"/>
    <property type="match status" value="1"/>
</dbReference>
<keyword evidence="5 9" id="KW-0067">ATP-binding</keyword>
<dbReference type="Gene3D" id="3.10.20.590">
    <property type="match status" value="1"/>
</dbReference>
<dbReference type="GO" id="GO:0005524">
    <property type="term" value="F:ATP binding"/>
    <property type="evidence" value="ECO:0007669"/>
    <property type="project" value="UniProtKB-UniRule"/>
</dbReference>
<dbReference type="EMBL" id="BMNH01000022">
    <property type="protein sequence ID" value="GGO77345.1"/>
    <property type="molecule type" value="Genomic_DNA"/>
</dbReference>
<dbReference type="SUPFAM" id="SSF52374">
    <property type="entry name" value="Nucleotidylyl transferase"/>
    <property type="match status" value="1"/>
</dbReference>
<dbReference type="CDD" id="cd00812">
    <property type="entry name" value="LeuRS_core"/>
    <property type="match status" value="1"/>
</dbReference>
<dbReference type="CDD" id="cd07958">
    <property type="entry name" value="Anticodon_Ia_Leu_BEm"/>
    <property type="match status" value="1"/>
</dbReference>
<dbReference type="Pfam" id="PF00133">
    <property type="entry name" value="tRNA-synt_1"/>
    <property type="match status" value="2"/>
</dbReference>
<dbReference type="InterPro" id="IPR002302">
    <property type="entry name" value="Leu-tRNA-ligase"/>
</dbReference>
<comment type="subcellular location">
    <subcellularLocation>
        <location evidence="9">Cytoplasm</location>
    </subcellularLocation>
</comment>
<dbReference type="NCBIfam" id="TIGR00396">
    <property type="entry name" value="leuS_bact"/>
    <property type="match status" value="1"/>
</dbReference>
<evidence type="ECO:0000256" key="7">
    <source>
        <dbReference type="ARBA" id="ARBA00023146"/>
    </source>
</evidence>
<dbReference type="AlphaFoldDB" id="A0A918DNW4"/>
<evidence type="ECO:0000256" key="5">
    <source>
        <dbReference type="ARBA" id="ARBA00022840"/>
    </source>
</evidence>
<dbReference type="FunFam" id="1.10.730.10:FF:000002">
    <property type="entry name" value="Leucine--tRNA ligase"/>
    <property type="match status" value="1"/>
</dbReference>
<dbReference type="GO" id="GO:0002161">
    <property type="term" value="F:aminoacyl-tRNA deacylase activity"/>
    <property type="evidence" value="ECO:0007669"/>
    <property type="project" value="InterPro"/>
</dbReference>
<evidence type="ECO:0000256" key="3">
    <source>
        <dbReference type="ARBA" id="ARBA00022598"/>
    </source>
</evidence>